<dbReference type="Proteomes" id="UP001370348">
    <property type="component" value="Chromosome"/>
</dbReference>
<dbReference type="PIRSF" id="PIRSF000103">
    <property type="entry name" value="HIBADH"/>
    <property type="match status" value="1"/>
</dbReference>
<dbReference type="EMBL" id="CP089984">
    <property type="protein sequence ID" value="WXB16679.1"/>
    <property type="molecule type" value="Genomic_DNA"/>
</dbReference>
<dbReference type="SUPFAM" id="SSF48179">
    <property type="entry name" value="6-phosphogluconate dehydrogenase C-terminal domain-like"/>
    <property type="match status" value="1"/>
</dbReference>
<feature type="domain" description="3-hydroxyisobutyrate dehydrogenase-like NAD-binding" evidence="4">
    <location>
        <begin position="150"/>
        <end position="268"/>
    </location>
</feature>
<keyword evidence="6" id="KW-1185">Reference proteome</keyword>
<dbReference type="Gene3D" id="1.10.1040.10">
    <property type="entry name" value="N-(1-d-carboxylethyl)-l-norvaline Dehydrogenase, domain 2"/>
    <property type="match status" value="1"/>
</dbReference>
<evidence type="ECO:0000313" key="6">
    <source>
        <dbReference type="Proteomes" id="UP001370348"/>
    </source>
</evidence>
<dbReference type="Gene3D" id="3.40.50.720">
    <property type="entry name" value="NAD(P)-binding Rossmann-like Domain"/>
    <property type="match status" value="1"/>
</dbReference>
<feature type="domain" description="6-phosphogluconate dehydrogenase NADP-binding" evidence="3">
    <location>
        <begin position="1"/>
        <end position="147"/>
    </location>
</feature>
<dbReference type="SUPFAM" id="SSF51735">
    <property type="entry name" value="NAD(P)-binding Rossmann-fold domains"/>
    <property type="match status" value="1"/>
</dbReference>
<evidence type="ECO:0000313" key="5">
    <source>
        <dbReference type="EMBL" id="WXB16679.1"/>
    </source>
</evidence>
<dbReference type="PANTHER" id="PTHR43580:SF2">
    <property type="entry name" value="CYTOKINE-LIKE NUCLEAR FACTOR N-PAC"/>
    <property type="match status" value="1"/>
</dbReference>
<organism evidence="5 6">
    <name type="scientific">Pendulispora albinea</name>
    <dbReference type="NCBI Taxonomy" id="2741071"/>
    <lineage>
        <taxon>Bacteria</taxon>
        <taxon>Pseudomonadati</taxon>
        <taxon>Myxococcota</taxon>
        <taxon>Myxococcia</taxon>
        <taxon>Myxococcales</taxon>
        <taxon>Sorangiineae</taxon>
        <taxon>Pendulisporaceae</taxon>
        <taxon>Pendulispora</taxon>
    </lineage>
</organism>
<dbReference type="InterPro" id="IPR051265">
    <property type="entry name" value="HIBADH-related_NP60_sf"/>
</dbReference>
<evidence type="ECO:0000256" key="2">
    <source>
        <dbReference type="ARBA" id="ARBA00023027"/>
    </source>
</evidence>
<dbReference type="InterPro" id="IPR015815">
    <property type="entry name" value="HIBADH-related"/>
</dbReference>
<dbReference type="Pfam" id="PF14833">
    <property type="entry name" value="NAD_binding_11"/>
    <property type="match status" value="1"/>
</dbReference>
<dbReference type="Pfam" id="PF03446">
    <property type="entry name" value="NAD_binding_2"/>
    <property type="match status" value="1"/>
</dbReference>
<dbReference type="PANTHER" id="PTHR43580">
    <property type="entry name" value="OXIDOREDUCTASE GLYR1-RELATED"/>
    <property type="match status" value="1"/>
</dbReference>
<gene>
    <name evidence="5" type="ORF">LZC94_05225</name>
</gene>
<name>A0ABZ2M4F9_9BACT</name>
<evidence type="ECO:0000259" key="4">
    <source>
        <dbReference type="Pfam" id="PF14833"/>
    </source>
</evidence>
<dbReference type="InterPro" id="IPR006115">
    <property type="entry name" value="6PGDH_NADP-bd"/>
</dbReference>
<protein>
    <submittedName>
        <fullName evidence="5">NAD(P)-dependent oxidoreductase</fullName>
    </submittedName>
</protein>
<reference evidence="5 6" key="1">
    <citation type="submission" date="2021-12" db="EMBL/GenBank/DDBJ databases">
        <title>Discovery of the Pendulisporaceae a myxobacterial family with distinct sporulation behavior and unique specialized metabolism.</title>
        <authorList>
            <person name="Garcia R."/>
            <person name="Popoff A."/>
            <person name="Bader C.D."/>
            <person name="Loehr J."/>
            <person name="Walesch S."/>
            <person name="Walt C."/>
            <person name="Boldt J."/>
            <person name="Bunk B."/>
            <person name="Haeckl F.J.F.P.J."/>
            <person name="Gunesch A.P."/>
            <person name="Birkelbach J."/>
            <person name="Nuebel U."/>
            <person name="Pietschmann T."/>
            <person name="Bach T."/>
            <person name="Mueller R."/>
        </authorList>
    </citation>
    <scope>NUCLEOTIDE SEQUENCE [LARGE SCALE GENOMIC DNA]</scope>
    <source>
        <strain evidence="5 6">MSr11954</strain>
    </source>
</reference>
<dbReference type="InterPro" id="IPR013328">
    <property type="entry name" value="6PGD_dom2"/>
</dbReference>
<dbReference type="InterPro" id="IPR029154">
    <property type="entry name" value="HIBADH-like_NADP-bd"/>
</dbReference>
<proteinExistence type="predicted"/>
<evidence type="ECO:0000256" key="1">
    <source>
        <dbReference type="ARBA" id="ARBA00023002"/>
    </source>
</evidence>
<keyword evidence="1" id="KW-0560">Oxidoreductase</keyword>
<accession>A0ABZ2M4F9</accession>
<keyword evidence="2" id="KW-0520">NAD</keyword>
<dbReference type="InterPro" id="IPR036291">
    <property type="entry name" value="NAD(P)-bd_dom_sf"/>
</dbReference>
<dbReference type="InterPro" id="IPR008927">
    <property type="entry name" value="6-PGluconate_DH-like_C_sf"/>
</dbReference>
<evidence type="ECO:0000259" key="3">
    <source>
        <dbReference type="Pfam" id="PF03446"/>
    </source>
</evidence>
<sequence length="273" mass="29162">MAANVARKGFPLQVWNRHHERAHTLTALGGKVRSTPAECVANARIIVTMLRDEAALLSVLSRPDGVLSGMEKDAVVVDMSTIGRAGALRAAAMVKDAGGRFVDAPVTGSVGLAERGDLIAFAGGRLNDVSRAQPVILTMCKRVVHAGDVGHGQALKMLVGGVGLHQLVAYASMLVLGERAGIARRTIIEALSLGAFASPFYVAKKDKLLAKDYSPEFTLDFTLKDALLNVDLQQEVGLPLPVLREALRAVEQAVEEGLGPEDLFALEKYYRDL</sequence>